<protein>
    <submittedName>
        <fullName evidence="1">Uncharacterized protein</fullName>
    </submittedName>
</protein>
<proteinExistence type="predicted"/>
<accession>A0A6G0TAL7</accession>
<reference evidence="1 2" key="1">
    <citation type="submission" date="2019-08" db="EMBL/GenBank/DDBJ databases">
        <title>The genome of the soybean aphid Biotype 1, its phylome, world population structure and adaptation to the North American continent.</title>
        <authorList>
            <person name="Giordano R."/>
            <person name="Donthu R.K."/>
            <person name="Hernandez A.G."/>
            <person name="Wright C.L."/>
            <person name="Zimin A.V."/>
        </authorList>
    </citation>
    <scope>NUCLEOTIDE SEQUENCE [LARGE SCALE GENOMIC DNA]</scope>
    <source>
        <tissue evidence="1">Whole aphids</tissue>
    </source>
</reference>
<name>A0A6G0TAL7_APHGL</name>
<dbReference type="InterPro" id="IPR022048">
    <property type="entry name" value="Envelope_fusion-like"/>
</dbReference>
<comment type="caution">
    <text evidence="1">The sequence shown here is derived from an EMBL/GenBank/DDBJ whole genome shotgun (WGS) entry which is preliminary data.</text>
</comment>
<keyword evidence="2" id="KW-1185">Reference proteome</keyword>
<dbReference type="Pfam" id="PF12259">
    <property type="entry name" value="Baculo_F"/>
    <property type="match status" value="1"/>
</dbReference>
<dbReference type="EMBL" id="VYZN01000045">
    <property type="protein sequence ID" value="KAE9529255.1"/>
    <property type="molecule type" value="Genomic_DNA"/>
</dbReference>
<dbReference type="AlphaFoldDB" id="A0A6G0TAL7"/>
<evidence type="ECO:0000313" key="1">
    <source>
        <dbReference type="EMBL" id="KAE9529255.1"/>
    </source>
</evidence>
<sequence>MRCCTYDNKIGIPLTSREEYTTYHLISLPIQYDENTIALISPEVDYLALSNDDENFISFRVNQWESCVKLGTNTLCKGDQPIHYRTGSNLCELSHLTSSLDPLKDCRVKLVTMETPIWHRLSKANSWLYYTKPDLCTIMCTDPPGTFRVEISGVGRLTASPSCEIHMGSSILVPFSKTNRNIKLDVIPENRRFKIKSMLTETLSSVLAQNLTNVKIFNDFNALAHKTIESSTLVVKFKNRVIKMYSPEVADDSLSNEQVNP</sequence>
<dbReference type="Proteomes" id="UP000475862">
    <property type="component" value="Unassembled WGS sequence"/>
</dbReference>
<gene>
    <name evidence="1" type="ORF">AGLY_011931</name>
</gene>
<dbReference type="OrthoDB" id="6628329at2759"/>
<evidence type="ECO:0000313" key="2">
    <source>
        <dbReference type="Proteomes" id="UP000475862"/>
    </source>
</evidence>
<organism evidence="1 2">
    <name type="scientific">Aphis glycines</name>
    <name type="common">Soybean aphid</name>
    <dbReference type="NCBI Taxonomy" id="307491"/>
    <lineage>
        <taxon>Eukaryota</taxon>
        <taxon>Metazoa</taxon>
        <taxon>Ecdysozoa</taxon>
        <taxon>Arthropoda</taxon>
        <taxon>Hexapoda</taxon>
        <taxon>Insecta</taxon>
        <taxon>Pterygota</taxon>
        <taxon>Neoptera</taxon>
        <taxon>Paraneoptera</taxon>
        <taxon>Hemiptera</taxon>
        <taxon>Sternorrhyncha</taxon>
        <taxon>Aphidomorpha</taxon>
        <taxon>Aphidoidea</taxon>
        <taxon>Aphididae</taxon>
        <taxon>Aphidini</taxon>
        <taxon>Aphis</taxon>
        <taxon>Aphis</taxon>
    </lineage>
</organism>